<keyword evidence="4 7" id="KW-0689">Ribosomal protein</keyword>
<evidence type="ECO:0000256" key="6">
    <source>
        <dbReference type="ARBA" id="ARBA00035207"/>
    </source>
</evidence>
<dbReference type="PANTHER" id="PTHR13501">
    <property type="entry name" value="CHLOROPLAST 50S RIBOSOMAL PROTEIN L22-RELATED"/>
    <property type="match status" value="1"/>
</dbReference>
<dbReference type="InterPro" id="IPR047867">
    <property type="entry name" value="Ribosomal_uL22_bac/org-type"/>
</dbReference>
<dbReference type="SUPFAM" id="SSF54843">
    <property type="entry name" value="Ribosomal protein L22"/>
    <property type="match status" value="1"/>
</dbReference>
<evidence type="ECO:0000256" key="2">
    <source>
        <dbReference type="ARBA" id="ARBA00022730"/>
    </source>
</evidence>
<dbReference type="PROSITE" id="PS00464">
    <property type="entry name" value="RIBOSOMAL_L22"/>
    <property type="match status" value="1"/>
</dbReference>
<keyword evidence="5 7" id="KW-0687">Ribonucleoprotein</keyword>
<evidence type="ECO:0000256" key="9">
    <source>
        <dbReference type="RuleBase" id="RU004006"/>
    </source>
</evidence>
<dbReference type="Pfam" id="PF00237">
    <property type="entry name" value="Ribosomal_L22"/>
    <property type="match status" value="1"/>
</dbReference>
<evidence type="ECO:0000256" key="5">
    <source>
        <dbReference type="ARBA" id="ARBA00023274"/>
    </source>
</evidence>
<evidence type="ECO:0000256" key="10">
    <source>
        <dbReference type="RuleBase" id="RU004008"/>
    </source>
</evidence>
<keyword evidence="3 7" id="KW-0694">RNA-binding</keyword>
<evidence type="ECO:0000256" key="3">
    <source>
        <dbReference type="ARBA" id="ARBA00022884"/>
    </source>
</evidence>
<dbReference type="InterPro" id="IPR005727">
    <property type="entry name" value="Ribosomal_uL22_bac/chlpt-type"/>
</dbReference>
<evidence type="ECO:0000256" key="8">
    <source>
        <dbReference type="RuleBase" id="RU004005"/>
    </source>
</evidence>
<evidence type="ECO:0000256" key="1">
    <source>
        <dbReference type="ARBA" id="ARBA00009451"/>
    </source>
</evidence>
<comment type="similarity">
    <text evidence="1 7 8">Belongs to the universal ribosomal protein uL22 family.</text>
</comment>
<evidence type="ECO:0000313" key="12">
    <source>
        <dbReference type="Proteomes" id="UP000176420"/>
    </source>
</evidence>
<evidence type="ECO:0000256" key="4">
    <source>
        <dbReference type="ARBA" id="ARBA00022980"/>
    </source>
</evidence>
<organism evidence="11 12">
    <name type="scientific">Candidatus Kerfeldbacteria bacterium RIFOXYB2_FULL_38_14</name>
    <dbReference type="NCBI Taxonomy" id="1798547"/>
    <lineage>
        <taxon>Bacteria</taxon>
        <taxon>Candidatus Kerfeldiibacteriota</taxon>
    </lineage>
</organism>
<name>A0A1G2BHH2_9BACT</name>
<evidence type="ECO:0000256" key="7">
    <source>
        <dbReference type="HAMAP-Rule" id="MF_01331"/>
    </source>
</evidence>
<dbReference type="GO" id="GO:0019843">
    <property type="term" value="F:rRNA binding"/>
    <property type="evidence" value="ECO:0007669"/>
    <property type="project" value="UniProtKB-UniRule"/>
</dbReference>
<protein>
    <recommendedName>
        <fullName evidence="6 7">Large ribosomal subunit protein uL22</fullName>
    </recommendedName>
</protein>
<sequence>MEVKAQAKNLRISPRKARLVIDQVRGLSVLSAETVLEFLPKKSAKFVSDLIQSATANASNNHKMAKEDLIIAKIFVDEGYTMKRARARAFGRSAPIRKRTSHITVVLKELKKSVKKTLKKTSSNKKEK</sequence>
<dbReference type="EMBL" id="MHKI01000006">
    <property type="protein sequence ID" value="OGY87740.1"/>
    <property type="molecule type" value="Genomic_DNA"/>
</dbReference>
<evidence type="ECO:0000313" key="11">
    <source>
        <dbReference type="EMBL" id="OGY87740.1"/>
    </source>
</evidence>
<dbReference type="AlphaFoldDB" id="A0A1G2BHH2"/>
<dbReference type="GO" id="GO:0003735">
    <property type="term" value="F:structural constituent of ribosome"/>
    <property type="evidence" value="ECO:0007669"/>
    <property type="project" value="InterPro"/>
</dbReference>
<dbReference type="InterPro" id="IPR001063">
    <property type="entry name" value="Ribosomal_uL22"/>
</dbReference>
<comment type="caution">
    <text evidence="11">The sequence shown here is derived from an EMBL/GenBank/DDBJ whole genome shotgun (WGS) entry which is preliminary data.</text>
</comment>
<comment type="function">
    <text evidence="7">The globular domain of the protein is located near the polypeptide exit tunnel on the outside of the subunit, while an extended beta-hairpin is found that lines the wall of the exit tunnel in the center of the 70S ribosome.</text>
</comment>
<reference evidence="11 12" key="1">
    <citation type="journal article" date="2016" name="Nat. Commun.">
        <title>Thousands of microbial genomes shed light on interconnected biogeochemical processes in an aquifer system.</title>
        <authorList>
            <person name="Anantharaman K."/>
            <person name="Brown C.T."/>
            <person name="Hug L.A."/>
            <person name="Sharon I."/>
            <person name="Castelle C.J."/>
            <person name="Probst A.J."/>
            <person name="Thomas B.C."/>
            <person name="Singh A."/>
            <person name="Wilkins M.J."/>
            <person name="Karaoz U."/>
            <person name="Brodie E.L."/>
            <person name="Williams K.H."/>
            <person name="Hubbard S.S."/>
            <person name="Banfield J.F."/>
        </authorList>
    </citation>
    <scope>NUCLEOTIDE SEQUENCE [LARGE SCALE GENOMIC DNA]</scope>
</reference>
<proteinExistence type="inferred from homology"/>
<dbReference type="Proteomes" id="UP000176420">
    <property type="component" value="Unassembled WGS sequence"/>
</dbReference>
<dbReference type="GO" id="GO:0015934">
    <property type="term" value="C:large ribosomal subunit"/>
    <property type="evidence" value="ECO:0007669"/>
    <property type="project" value="InterPro"/>
</dbReference>
<dbReference type="InterPro" id="IPR036394">
    <property type="entry name" value="Ribosomal_uL22_sf"/>
</dbReference>
<keyword evidence="2 7" id="KW-0699">rRNA-binding</keyword>
<dbReference type="GO" id="GO:0006412">
    <property type="term" value="P:translation"/>
    <property type="evidence" value="ECO:0007669"/>
    <property type="project" value="UniProtKB-UniRule"/>
</dbReference>
<dbReference type="NCBIfam" id="TIGR01044">
    <property type="entry name" value="rplV_bact"/>
    <property type="match status" value="1"/>
</dbReference>
<comment type="function">
    <text evidence="7 10">This protein binds specifically to 23S rRNA; its binding is stimulated by other ribosomal proteins, e.g., L4, L17, and L20. It is important during the early stages of 50S assembly. It makes multiple contacts with different domains of the 23S rRNA in the assembled 50S subunit and ribosome.</text>
</comment>
<dbReference type="Gene3D" id="3.90.470.10">
    <property type="entry name" value="Ribosomal protein L22/L17"/>
    <property type="match status" value="1"/>
</dbReference>
<dbReference type="PANTHER" id="PTHR13501:SF8">
    <property type="entry name" value="LARGE RIBOSOMAL SUBUNIT PROTEIN UL22M"/>
    <property type="match status" value="1"/>
</dbReference>
<accession>A0A1G2BHH2</accession>
<dbReference type="CDD" id="cd00336">
    <property type="entry name" value="Ribosomal_L22"/>
    <property type="match status" value="1"/>
</dbReference>
<dbReference type="HAMAP" id="MF_01331_B">
    <property type="entry name" value="Ribosomal_uL22_B"/>
    <property type="match status" value="1"/>
</dbReference>
<dbReference type="InterPro" id="IPR018260">
    <property type="entry name" value="Ribosomal_uL22_CS"/>
</dbReference>
<comment type="subunit">
    <text evidence="7 9">Part of the 50S ribosomal subunit.</text>
</comment>
<gene>
    <name evidence="7" type="primary">rplV</name>
    <name evidence="11" type="ORF">A2319_04830</name>
</gene>